<dbReference type="AlphaFoldDB" id="A0A2H0B6K4"/>
<accession>A0A2H0B6K4</accession>
<evidence type="ECO:0000256" key="2">
    <source>
        <dbReference type="ARBA" id="ARBA00009292"/>
    </source>
</evidence>
<dbReference type="Pfam" id="PF00374">
    <property type="entry name" value="NiFeSe_Hases"/>
    <property type="match status" value="1"/>
</dbReference>
<keyword evidence="4 6" id="KW-0479">Metal-binding</keyword>
<evidence type="ECO:0000256" key="3">
    <source>
        <dbReference type="ARBA" id="ARBA00022596"/>
    </source>
</evidence>
<comment type="cofactor">
    <cofactor evidence="6">
        <name>Fe cation</name>
        <dbReference type="ChEBI" id="CHEBI:24875"/>
    </cofactor>
</comment>
<protein>
    <recommendedName>
        <fullName evidence="9">Ni/Fe hydrogenase subunit alpha</fullName>
    </recommendedName>
</protein>
<feature type="binding site" evidence="6">
    <location>
        <position position="118"/>
    </location>
    <ligand>
        <name>Fe cation</name>
        <dbReference type="ChEBI" id="CHEBI:24875"/>
    </ligand>
</feature>
<dbReference type="GO" id="GO:0016151">
    <property type="term" value="F:nickel cation binding"/>
    <property type="evidence" value="ECO:0007669"/>
    <property type="project" value="InterPro"/>
</dbReference>
<dbReference type="EMBL" id="PCSR01000040">
    <property type="protein sequence ID" value="PIP53282.1"/>
    <property type="molecule type" value="Genomic_DNA"/>
</dbReference>
<dbReference type="PANTHER" id="PTHR43600:SF2">
    <property type="entry name" value="F420-NON-REDUCING HYDROGENASE VHU SUBUNIT A"/>
    <property type="match status" value="1"/>
</dbReference>
<dbReference type="PANTHER" id="PTHR43600">
    <property type="entry name" value="COENZYME F420 HYDROGENASE, SUBUNIT ALPHA"/>
    <property type="match status" value="1"/>
</dbReference>
<evidence type="ECO:0000256" key="1">
    <source>
        <dbReference type="ARBA" id="ARBA00001967"/>
    </source>
</evidence>
<evidence type="ECO:0000256" key="5">
    <source>
        <dbReference type="ARBA" id="ARBA00023002"/>
    </source>
</evidence>
<comment type="similarity">
    <text evidence="2">Belongs to the [NiFe]/[NiFeSe] hydrogenase large subunit family.</text>
</comment>
<evidence type="ECO:0000256" key="6">
    <source>
        <dbReference type="PIRSR" id="PIRSR601501-1"/>
    </source>
</evidence>
<feature type="binding site" evidence="6">
    <location>
        <position position="115"/>
    </location>
    <ligand>
        <name>Ni(2+)</name>
        <dbReference type="ChEBI" id="CHEBI:49786"/>
    </ligand>
</feature>
<dbReference type="GO" id="GO:0016491">
    <property type="term" value="F:oxidoreductase activity"/>
    <property type="evidence" value="ECO:0007669"/>
    <property type="project" value="UniProtKB-KW"/>
</dbReference>
<keyword evidence="6" id="KW-0460">Magnesium</keyword>
<evidence type="ECO:0000313" key="8">
    <source>
        <dbReference type="Proteomes" id="UP000229459"/>
    </source>
</evidence>
<evidence type="ECO:0000256" key="4">
    <source>
        <dbReference type="ARBA" id="ARBA00022723"/>
    </source>
</evidence>
<evidence type="ECO:0008006" key="9">
    <source>
        <dbReference type="Google" id="ProtNLM"/>
    </source>
</evidence>
<proteinExistence type="inferred from homology"/>
<sequence length="130" mass="14752">MYDNNLAQAIEILHCVDDAIDILKSIRIVNEKPVVATRKAGVGVGVVEAPRGILYHMAKTDENGILIDYDVIVPTAQNQINIENDLKKFFNENLYKEEKELKLAAEQIIRAYDPCMSCATNFLKIEWDKK</sequence>
<keyword evidence="5" id="KW-0560">Oxidoreductase</keyword>
<name>A0A2H0B6K4_9BACT</name>
<organism evidence="7 8">
    <name type="scientific">Candidatus Beckwithbacteria bacterium CG23_combo_of_CG06-09_8_20_14_all_34_8</name>
    <dbReference type="NCBI Taxonomy" id="1974497"/>
    <lineage>
        <taxon>Bacteria</taxon>
        <taxon>Candidatus Beckwithiibacteriota</taxon>
    </lineage>
</organism>
<evidence type="ECO:0000313" key="7">
    <source>
        <dbReference type="EMBL" id="PIP53282.1"/>
    </source>
</evidence>
<gene>
    <name evidence="7" type="ORF">COX08_01840</name>
</gene>
<dbReference type="InterPro" id="IPR029014">
    <property type="entry name" value="NiFe-Hase_large"/>
</dbReference>
<dbReference type="InterPro" id="IPR001501">
    <property type="entry name" value="Ni-dep_hyd_lsu"/>
</dbReference>
<comment type="cofactor">
    <cofactor evidence="1 6">
        <name>Ni(2+)</name>
        <dbReference type="ChEBI" id="CHEBI:49786"/>
    </cofactor>
</comment>
<keyword evidence="3 6" id="KW-0533">Nickel</keyword>
<feature type="binding site" evidence="6">
    <location>
        <position position="71"/>
    </location>
    <ligand>
        <name>Mg(2+)</name>
        <dbReference type="ChEBI" id="CHEBI:18420"/>
    </ligand>
</feature>
<keyword evidence="6" id="KW-0408">Iron</keyword>
<dbReference type="Gene3D" id="1.10.645.10">
    <property type="entry name" value="Cytochrome-c3 Hydrogenase, chain B"/>
    <property type="match status" value="1"/>
</dbReference>
<dbReference type="SUPFAM" id="SSF56762">
    <property type="entry name" value="HydB/Nqo4-like"/>
    <property type="match status" value="1"/>
</dbReference>
<reference evidence="7 8" key="1">
    <citation type="submission" date="2017-09" db="EMBL/GenBank/DDBJ databases">
        <title>Depth-based differentiation of microbial function through sediment-hosted aquifers and enrichment of novel symbionts in the deep terrestrial subsurface.</title>
        <authorList>
            <person name="Probst A.J."/>
            <person name="Ladd B."/>
            <person name="Jarett J.K."/>
            <person name="Geller-Mcgrath D.E."/>
            <person name="Sieber C.M."/>
            <person name="Emerson J.B."/>
            <person name="Anantharaman K."/>
            <person name="Thomas B.C."/>
            <person name="Malmstrom R."/>
            <person name="Stieglmeier M."/>
            <person name="Klingl A."/>
            <person name="Woyke T."/>
            <person name="Ryan C.M."/>
            <person name="Banfield J.F."/>
        </authorList>
    </citation>
    <scope>NUCLEOTIDE SEQUENCE [LARGE SCALE GENOMIC DNA]</scope>
    <source>
        <strain evidence="7">CG23_combo_of_CG06-09_8_20_14_all_34_8</strain>
    </source>
</reference>
<comment type="caution">
    <text evidence="7">The sequence shown here is derived from an EMBL/GenBank/DDBJ whole genome shotgun (WGS) entry which is preliminary data.</text>
</comment>
<dbReference type="Proteomes" id="UP000229459">
    <property type="component" value="Unassembled WGS sequence"/>
</dbReference>